<dbReference type="PANTHER" id="PTHR10424:SF82">
    <property type="entry name" value="ENVELOPE GLYCOPROTEIN-RELATED"/>
    <property type="match status" value="1"/>
</dbReference>
<organism evidence="2 3">
    <name type="scientific">Onychorhynchus coronatus</name>
    <name type="common">Royal flycatcher</name>
    <dbReference type="NCBI Taxonomy" id="360224"/>
    <lineage>
        <taxon>Eukaryota</taxon>
        <taxon>Metazoa</taxon>
        <taxon>Chordata</taxon>
        <taxon>Craniata</taxon>
        <taxon>Vertebrata</taxon>
        <taxon>Euteleostomi</taxon>
        <taxon>Archelosauria</taxon>
        <taxon>Archosauria</taxon>
        <taxon>Dinosauria</taxon>
        <taxon>Saurischia</taxon>
        <taxon>Theropoda</taxon>
        <taxon>Coelurosauria</taxon>
        <taxon>Aves</taxon>
        <taxon>Neognathae</taxon>
        <taxon>Neoaves</taxon>
        <taxon>Telluraves</taxon>
        <taxon>Australaves</taxon>
        <taxon>Passeriformes</taxon>
        <taxon>Tyrannidae</taxon>
        <taxon>Onychorhynchus</taxon>
    </lineage>
</organism>
<keyword evidence="1" id="KW-0472">Membrane</keyword>
<reference evidence="2 3" key="1">
    <citation type="submission" date="2019-09" db="EMBL/GenBank/DDBJ databases">
        <title>Bird 10,000 Genomes (B10K) Project - Family phase.</title>
        <authorList>
            <person name="Zhang G."/>
        </authorList>
    </citation>
    <scope>NUCLEOTIDE SEQUENCE [LARGE SCALE GENOMIC DNA]</scope>
    <source>
        <strain evidence="2">B10K-DU-028-75</strain>
        <tissue evidence="2">Mixed tissue sample</tissue>
    </source>
</reference>
<dbReference type="AlphaFoldDB" id="A0A7K6AH99"/>
<protein>
    <submittedName>
        <fullName evidence="2">ENV1 protein</fullName>
    </submittedName>
</protein>
<keyword evidence="3" id="KW-1185">Reference proteome</keyword>
<keyword evidence="1" id="KW-1133">Transmembrane helix</keyword>
<sequence>MTKLRENLERRWKEYESHQSWYETWFRQSPWLTTLISTMAGPVILIVLALTFGPCIINKISSLIKGRLEAAHLLILCQNYDEEQYMSKASSVLKRFDELN</sequence>
<feature type="transmembrane region" description="Helical" evidence="1">
    <location>
        <begin position="31"/>
        <end position="57"/>
    </location>
</feature>
<accession>A0A7K6AH99</accession>
<name>A0A7K6AH99_ONYCO</name>
<dbReference type="PANTHER" id="PTHR10424">
    <property type="entry name" value="VIRAL ENVELOPE PROTEIN"/>
    <property type="match status" value="1"/>
</dbReference>
<evidence type="ECO:0000256" key="1">
    <source>
        <dbReference type="SAM" id="Phobius"/>
    </source>
</evidence>
<dbReference type="OrthoDB" id="9633697at2759"/>
<dbReference type="Pfam" id="PF00429">
    <property type="entry name" value="TLV_coat"/>
    <property type="match status" value="1"/>
</dbReference>
<dbReference type="EMBL" id="VZRK01002186">
    <property type="protein sequence ID" value="NWU88316.1"/>
    <property type="molecule type" value="Genomic_DNA"/>
</dbReference>
<dbReference type="InterPro" id="IPR018154">
    <property type="entry name" value="TLV/ENV_coat_polyprotein"/>
</dbReference>
<evidence type="ECO:0000313" key="3">
    <source>
        <dbReference type="Proteomes" id="UP000550309"/>
    </source>
</evidence>
<proteinExistence type="predicted"/>
<feature type="non-terminal residue" evidence="2">
    <location>
        <position position="100"/>
    </location>
</feature>
<feature type="non-terminal residue" evidence="2">
    <location>
        <position position="1"/>
    </location>
</feature>
<comment type="caution">
    <text evidence="2">The sequence shown here is derived from an EMBL/GenBank/DDBJ whole genome shotgun (WGS) entry which is preliminary data.</text>
</comment>
<gene>
    <name evidence="2" type="primary">Env1_3</name>
    <name evidence="2" type="ORF">ONYCOR_R15970</name>
</gene>
<evidence type="ECO:0000313" key="2">
    <source>
        <dbReference type="EMBL" id="NWU88316.1"/>
    </source>
</evidence>
<keyword evidence="1" id="KW-0812">Transmembrane</keyword>
<dbReference type="Proteomes" id="UP000550309">
    <property type="component" value="Unassembled WGS sequence"/>
</dbReference>